<keyword evidence="3 12" id="KW-0813">Transport</keyword>
<evidence type="ECO:0000256" key="7">
    <source>
        <dbReference type="ARBA" id="ARBA00023053"/>
    </source>
</evidence>
<dbReference type="GO" id="GO:0015280">
    <property type="term" value="F:ligand-gated sodium channel activity"/>
    <property type="evidence" value="ECO:0007669"/>
    <property type="project" value="TreeGrafter"/>
</dbReference>
<evidence type="ECO:0000256" key="3">
    <source>
        <dbReference type="ARBA" id="ARBA00022448"/>
    </source>
</evidence>
<evidence type="ECO:0000256" key="11">
    <source>
        <dbReference type="ARBA" id="ARBA00023303"/>
    </source>
</evidence>
<keyword evidence="4 12" id="KW-0894">Sodium channel</keyword>
<organism evidence="14 15">
    <name type="scientific">Cephus cinctus</name>
    <name type="common">Wheat stem sawfly</name>
    <dbReference type="NCBI Taxonomy" id="211228"/>
    <lineage>
        <taxon>Eukaryota</taxon>
        <taxon>Metazoa</taxon>
        <taxon>Ecdysozoa</taxon>
        <taxon>Arthropoda</taxon>
        <taxon>Hexapoda</taxon>
        <taxon>Insecta</taxon>
        <taxon>Pterygota</taxon>
        <taxon>Neoptera</taxon>
        <taxon>Endopterygota</taxon>
        <taxon>Hymenoptera</taxon>
        <taxon>Cephoidea</taxon>
        <taxon>Cephidae</taxon>
        <taxon>Cephus</taxon>
    </lineage>
</organism>
<evidence type="ECO:0000313" key="14">
    <source>
        <dbReference type="Proteomes" id="UP000694920"/>
    </source>
</evidence>
<keyword evidence="9 13" id="KW-0472">Membrane</keyword>
<evidence type="ECO:0000256" key="2">
    <source>
        <dbReference type="ARBA" id="ARBA00007193"/>
    </source>
</evidence>
<comment type="similarity">
    <text evidence="2 12">Belongs to the amiloride-sensitive sodium channel (TC 1.A.6) family.</text>
</comment>
<dbReference type="AlphaFoldDB" id="A0AAJ7CCP3"/>
<dbReference type="PANTHER" id="PTHR11690:SF237">
    <property type="entry name" value="PICKPOCKET 16-RELATED"/>
    <property type="match status" value="1"/>
</dbReference>
<proteinExistence type="inferred from homology"/>
<dbReference type="Proteomes" id="UP000694920">
    <property type="component" value="Unplaced"/>
</dbReference>
<dbReference type="KEGG" id="ccin:107273652"/>
<evidence type="ECO:0000256" key="4">
    <source>
        <dbReference type="ARBA" id="ARBA00022461"/>
    </source>
</evidence>
<dbReference type="Gene3D" id="1.10.287.770">
    <property type="entry name" value="YojJ-like"/>
    <property type="match status" value="1"/>
</dbReference>
<evidence type="ECO:0000256" key="10">
    <source>
        <dbReference type="ARBA" id="ARBA00023201"/>
    </source>
</evidence>
<dbReference type="GO" id="GO:0005886">
    <property type="term" value="C:plasma membrane"/>
    <property type="evidence" value="ECO:0007669"/>
    <property type="project" value="TreeGrafter"/>
</dbReference>
<dbReference type="RefSeq" id="XP_015607553.1">
    <property type="nucleotide sequence ID" value="XM_015752067.2"/>
</dbReference>
<keyword evidence="7" id="KW-0915">Sodium</keyword>
<dbReference type="Pfam" id="PF00858">
    <property type="entry name" value="ASC"/>
    <property type="match status" value="1"/>
</dbReference>
<dbReference type="GeneID" id="107273652"/>
<dbReference type="PANTHER" id="PTHR11690">
    <property type="entry name" value="AMILORIDE-SENSITIVE SODIUM CHANNEL-RELATED"/>
    <property type="match status" value="1"/>
</dbReference>
<keyword evidence="8 12" id="KW-0406">Ion transport</keyword>
<evidence type="ECO:0000256" key="13">
    <source>
        <dbReference type="SAM" id="Phobius"/>
    </source>
</evidence>
<reference evidence="15" key="1">
    <citation type="submission" date="2025-08" db="UniProtKB">
        <authorList>
            <consortium name="RefSeq"/>
        </authorList>
    </citation>
    <scope>IDENTIFICATION</scope>
</reference>
<evidence type="ECO:0000256" key="1">
    <source>
        <dbReference type="ARBA" id="ARBA00004141"/>
    </source>
</evidence>
<evidence type="ECO:0000256" key="12">
    <source>
        <dbReference type="RuleBase" id="RU000679"/>
    </source>
</evidence>
<dbReference type="InterPro" id="IPR001873">
    <property type="entry name" value="ENaC"/>
</dbReference>
<dbReference type="Gene3D" id="2.60.470.10">
    <property type="entry name" value="Acid-sensing ion channels like domains"/>
    <property type="match status" value="1"/>
</dbReference>
<evidence type="ECO:0000256" key="8">
    <source>
        <dbReference type="ARBA" id="ARBA00023065"/>
    </source>
</evidence>
<feature type="transmembrane region" description="Helical" evidence="13">
    <location>
        <begin position="55"/>
        <end position="76"/>
    </location>
</feature>
<name>A0AAJ7CCP3_CEPCN</name>
<keyword evidence="14" id="KW-1185">Reference proteome</keyword>
<accession>A0AAJ7CCP3</accession>
<evidence type="ECO:0000256" key="6">
    <source>
        <dbReference type="ARBA" id="ARBA00022989"/>
    </source>
</evidence>
<sequence>MYKSKRTRYGGHTVKYQKKNWMKIWKNQAKEFCLATGIHGYKYIAQDHRSKIERILWGIVVLALLICALILMKMTWDYYSEHSTLTVLESTHYGIWNYPFPAVTVCNINRVSRSLATRFIETLNALDNNTIDIDVNDMRLLNELLDPGVFGYDVTKNLSRLQDYFDMNNFSIIEVLSKVTPRCDRLLSKCAWNSEFKDCDTMFQPARSRDGFCCSFNYVNQKSIDSTKPRNKIFRSDRVTGCGYQTGLTIMVNPEPEDYFAAIISSYGVKVMIHHPLDYPDYNAESKFVGVGLQTFLNIAPQETYSTEGVKEFSISARNCLLPNEREREEGVLPYRNLSALKPSYINCLIECRATIIREKCGCIPYYYKQNVTKVCDLKDVKCLKGNKYLYQTLWPGINVLDPTFIPDEDTTPCSCMPDCEYYVYPTESSQGVIDRSNFSPNSAFFTNSTSSNLSVIHIFFGDLVSIRYRRDAYHNWHNLFASFGGLLGLFAGFSFMSVFEFIYFFVIRVVAGVNRNRKKDNFTL</sequence>
<evidence type="ECO:0000256" key="5">
    <source>
        <dbReference type="ARBA" id="ARBA00022692"/>
    </source>
</evidence>
<feature type="transmembrane region" description="Helical" evidence="13">
    <location>
        <begin position="480"/>
        <end position="512"/>
    </location>
</feature>
<keyword evidence="10 12" id="KW-0739">Sodium transport</keyword>
<keyword evidence="11 12" id="KW-0407">Ion channel</keyword>
<dbReference type="PRINTS" id="PR01078">
    <property type="entry name" value="AMINACHANNEL"/>
</dbReference>
<keyword evidence="6 13" id="KW-1133">Transmembrane helix</keyword>
<evidence type="ECO:0000313" key="15">
    <source>
        <dbReference type="RefSeq" id="XP_015607553.1"/>
    </source>
</evidence>
<evidence type="ECO:0000256" key="9">
    <source>
        <dbReference type="ARBA" id="ARBA00023136"/>
    </source>
</evidence>
<keyword evidence="5 12" id="KW-0812">Transmembrane</keyword>
<protein>
    <submittedName>
        <fullName evidence="15">Sodium channel protein Nach</fullName>
    </submittedName>
</protein>
<gene>
    <name evidence="15" type="primary">LOC107273652</name>
</gene>
<comment type="subcellular location">
    <subcellularLocation>
        <location evidence="1">Membrane</location>
        <topology evidence="1">Multi-pass membrane protein</topology>
    </subcellularLocation>
</comment>